<dbReference type="OMA" id="HAPQCEF"/>
<evidence type="ECO:0000256" key="10">
    <source>
        <dbReference type="ARBA" id="ARBA00022776"/>
    </source>
</evidence>
<evidence type="ECO:0000256" key="8">
    <source>
        <dbReference type="ARBA" id="ARBA00022618"/>
    </source>
</evidence>
<organism evidence="19 20">
    <name type="scientific">Scyliorhinus torazame</name>
    <name type="common">Cloudy catshark</name>
    <name type="synonym">Catulus torazame</name>
    <dbReference type="NCBI Taxonomy" id="75743"/>
    <lineage>
        <taxon>Eukaryota</taxon>
        <taxon>Metazoa</taxon>
        <taxon>Chordata</taxon>
        <taxon>Craniata</taxon>
        <taxon>Vertebrata</taxon>
        <taxon>Chondrichthyes</taxon>
        <taxon>Elasmobranchii</taxon>
        <taxon>Galeomorphii</taxon>
        <taxon>Galeoidea</taxon>
        <taxon>Carcharhiniformes</taxon>
        <taxon>Scyliorhinidae</taxon>
        <taxon>Scyliorhinus</taxon>
    </lineage>
</organism>
<evidence type="ECO:0000256" key="16">
    <source>
        <dbReference type="ARBA" id="ARBA00023306"/>
    </source>
</evidence>
<dbReference type="EMBL" id="BFAA01001738">
    <property type="protein sequence ID" value="GCB69789.1"/>
    <property type="molecule type" value="Genomic_DNA"/>
</dbReference>
<dbReference type="Gene3D" id="1.10.1170.10">
    <property type="entry name" value="Inhibitor Of Apoptosis Protein (2mihbC-IAP-1), Chain A"/>
    <property type="match status" value="1"/>
</dbReference>
<accession>A0A401P9I3</accession>
<keyword evidence="12" id="KW-0862">Zinc</keyword>
<keyword evidence="13" id="KW-0832">Ubl conjugation</keyword>
<keyword evidence="16" id="KW-0131">Cell cycle</keyword>
<dbReference type="GO" id="GO:0007059">
    <property type="term" value="P:chromosome segregation"/>
    <property type="evidence" value="ECO:0007669"/>
    <property type="project" value="UniProtKB-KW"/>
</dbReference>
<proteinExistence type="inferred from homology"/>
<dbReference type="SUPFAM" id="SSF57924">
    <property type="entry name" value="Inhibitor of apoptosis (IAP) repeat"/>
    <property type="match status" value="1"/>
</dbReference>
<comment type="subcellular location">
    <subcellularLocation>
        <location evidence="3">Chromosome</location>
        <location evidence="3">Centromere</location>
    </subcellularLocation>
    <subcellularLocation>
        <location evidence="2">Cytoplasm</location>
        <location evidence="2">Cytoskeleton</location>
        <location evidence="2">Spindle</location>
    </subcellularLocation>
    <subcellularLocation>
        <location evidence="1">Nucleus</location>
    </subcellularLocation>
</comment>
<dbReference type="SMART" id="SM00238">
    <property type="entry name" value="BIR"/>
    <property type="match status" value="1"/>
</dbReference>
<evidence type="ECO:0000256" key="13">
    <source>
        <dbReference type="ARBA" id="ARBA00022843"/>
    </source>
</evidence>
<keyword evidence="14" id="KW-0206">Cytoskeleton</keyword>
<keyword evidence="11" id="KW-0159">Chromosome partition</keyword>
<dbReference type="GO" id="GO:0046872">
    <property type="term" value="F:metal ion binding"/>
    <property type="evidence" value="ECO:0007669"/>
    <property type="project" value="UniProtKB-KW"/>
</dbReference>
<keyword evidence="8" id="KW-0132">Cell division</keyword>
<protein>
    <submittedName>
        <fullName evidence="19">Uncharacterized protein</fullName>
    </submittedName>
</protein>
<dbReference type="GO" id="GO:0005819">
    <property type="term" value="C:spindle"/>
    <property type="evidence" value="ECO:0007669"/>
    <property type="project" value="UniProtKB-SubCell"/>
</dbReference>
<comment type="caution">
    <text evidence="19">The sequence shown here is derived from an EMBL/GenBank/DDBJ whole genome shotgun (WGS) entry which is preliminary data.</text>
</comment>
<evidence type="ECO:0000256" key="17">
    <source>
        <dbReference type="ARBA" id="ARBA00023328"/>
    </source>
</evidence>
<evidence type="ECO:0000313" key="19">
    <source>
        <dbReference type="EMBL" id="GCB69789.1"/>
    </source>
</evidence>
<feature type="region of interest" description="Disordered" evidence="18">
    <location>
        <begin position="24"/>
        <end position="43"/>
    </location>
</feature>
<evidence type="ECO:0000256" key="6">
    <source>
        <dbReference type="ARBA" id="ARBA00022490"/>
    </source>
</evidence>
<dbReference type="InterPro" id="IPR051190">
    <property type="entry name" value="Baculoviral_IAP"/>
</dbReference>
<dbReference type="PANTHER" id="PTHR46771">
    <property type="entry name" value="DETERIN"/>
    <property type="match status" value="1"/>
</dbReference>
<keyword evidence="6" id="KW-0963">Cytoplasm</keyword>
<gene>
    <name evidence="19" type="ORF">scyTo_0005543</name>
</gene>
<evidence type="ECO:0000256" key="12">
    <source>
        <dbReference type="ARBA" id="ARBA00022833"/>
    </source>
</evidence>
<dbReference type="GO" id="GO:0000775">
    <property type="term" value="C:chromosome, centromeric region"/>
    <property type="evidence" value="ECO:0007669"/>
    <property type="project" value="UniProtKB-SubCell"/>
</dbReference>
<keyword evidence="10" id="KW-0498">Mitosis</keyword>
<dbReference type="STRING" id="75743.A0A401P9I3"/>
<dbReference type="InterPro" id="IPR001370">
    <property type="entry name" value="BIR_rpt"/>
</dbReference>
<dbReference type="Pfam" id="PF00653">
    <property type="entry name" value="BIR"/>
    <property type="match status" value="1"/>
</dbReference>
<dbReference type="GO" id="GO:0051301">
    <property type="term" value="P:cell division"/>
    <property type="evidence" value="ECO:0007669"/>
    <property type="project" value="UniProtKB-KW"/>
</dbReference>
<evidence type="ECO:0000256" key="9">
    <source>
        <dbReference type="ARBA" id="ARBA00022723"/>
    </source>
</evidence>
<evidence type="ECO:0000256" key="18">
    <source>
        <dbReference type="SAM" id="MobiDB-lite"/>
    </source>
</evidence>
<name>A0A401P9I3_SCYTO</name>
<evidence type="ECO:0000256" key="2">
    <source>
        <dbReference type="ARBA" id="ARBA00004186"/>
    </source>
</evidence>
<sequence>MTAEKAERGANGRRFEFCPRFRARGSEAAPRSPPHPGNRHPAPRALTMDVYLQQHRKYYYYQERLDTFQNWPFVTECTCTPENMAAAGFIHTPSENGPDVAQCFFCYKELEGWEPQDEPLVEHQSHSPQCAFILLKKKIEDLTTEEFLKLDKERVKNIMRKQVAERIRTFEQEAKVARCIIEDLVTKDC</sequence>
<reference evidence="19 20" key="1">
    <citation type="journal article" date="2018" name="Nat. Ecol. Evol.">
        <title>Shark genomes provide insights into elasmobranch evolution and the origin of vertebrates.</title>
        <authorList>
            <person name="Hara Y"/>
            <person name="Yamaguchi K"/>
            <person name="Onimaru K"/>
            <person name="Kadota M"/>
            <person name="Koyanagi M"/>
            <person name="Keeley SD"/>
            <person name="Tatsumi K"/>
            <person name="Tanaka K"/>
            <person name="Motone F"/>
            <person name="Kageyama Y"/>
            <person name="Nozu R"/>
            <person name="Adachi N"/>
            <person name="Nishimura O"/>
            <person name="Nakagawa R"/>
            <person name="Tanegashima C"/>
            <person name="Kiyatake I"/>
            <person name="Matsumoto R"/>
            <person name="Murakumo K"/>
            <person name="Nishida K"/>
            <person name="Terakita A"/>
            <person name="Kuratani S"/>
            <person name="Sato K"/>
            <person name="Hyodo S Kuraku.S."/>
        </authorList>
    </citation>
    <scope>NUCLEOTIDE SEQUENCE [LARGE SCALE GENOMIC DNA]</scope>
</reference>
<dbReference type="CDD" id="cd00022">
    <property type="entry name" value="BIR"/>
    <property type="match status" value="1"/>
</dbReference>
<evidence type="ECO:0000256" key="1">
    <source>
        <dbReference type="ARBA" id="ARBA00004123"/>
    </source>
</evidence>
<evidence type="ECO:0000256" key="5">
    <source>
        <dbReference type="ARBA" id="ARBA00022454"/>
    </source>
</evidence>
<evidence type="ECO:0000313" key="20">
    <source>
        <dbReference type="Proteomes" id="UP000288216"/>
    </source>
</evidence>
<keyword evidence="7" id="KW-0597">Phosphoprotein</keyword>
<evidence type="ECO:0000256" key="4">
    <source>
        <dbReference type="ARBA" id="ARBA00006672"/>
    </source>
</evidence>
<evidence type="ECO:0000256" key="11">
    <source>
        <dbReference type="ARBA" id="ARBA00022829"/>
    </source>
</evidence>
<evidence type="ECO:0000256" key="7">
    <source>
        <dbReference type="ARBA" id="ARBA00022553"/>
    </source>
</evidence>
<keyword evidence="17" id="KW-0137">Centromere</keyword>
<evidence type="ECO:0000256" key="14">
    <source>
        <dbReference type="ARBA" id="ARBA00023212"/>
    </source>
</evidence>
<keyword evidence="5" id="KW-0158">Chromosome</keyword>
<comment type="similarity">
    <text evidence="4">Belongs to the IAP family.</text>
</comment>
<dbReference type="AlphaFoldDB" id="A0A401P9I3"/>
<dbReference type="PROSITE" id="PS50143">
    <property type="entry name" value="BIR_REPEAT_2"/>
    <property type="match status" value="1"/>
</dbReference>
<keyword evidence="20" id="KW-1185">Reference proteome</keyword>
<dbReference type="Proteomes" id="UP000288216">
    <property type="component" value="Unassembled WGS sequence"/>
</dbReference>
<evidence type="ECO:0000256" key="3">
    <source>
        <dbReference type="ARBA" id="ARBA00004584"/>
    </source>
</evidence>
<keyword evidence="9" id="KW-0479">Metal-binding</keyword>
<dbReference type="FunFam" id="1.10.1170.10:FF:000009">
    <property type="entry name" value="Baculoviral IAP repeat-containing protein 5"/>
    <property type="match status" value="1"/>
</dbReference>
<dbReference type="OrthoDB" id="2196114at2759"/>
<evidence type="ECO:0000256" key="15">
    <source>
        <dbReference type="ARBA" id="ARBA00023242"/>
    </source>
</evidence>
<dbReference type="PANTHER" id="PTHR46771:SF3">
    <property type="entry name" value="BACULOVIRAL IAP REPEAT-CONTAINING PROTEIN 5"/>
    <property type="match status" value="1"/>
</dbReference>
<keyword evidence="15" id="KW-0539">Nucleus</keyword>
<dbReference type="GO" id="GO:0005634">
    <property type="term" value="C:nucleus"/>
    <property type="evidence" value="ECO:0007669"/>
    <property type="project" value="UniProtKB-SubCell"/>
</dbReference>